<dbReference type="EMBL" id="FOZW01000008">
    <property type="protein sequence ID" value="SFT01723.1"/>
    <property type="molecule type" value="Genomic_DNA"/>
</dbReference>
<reference evidence="3" key="1">
    <citation type="submission" date="2016-10" db="EMBL/GenBank/DDBJ databases">
        <authorList>
            <person name="Varghese N."/>
            <person name="Submissions S."/>
        </authorList>
    </citation>
    <scope>NUCLEOTIDE SEQUENCE [LARGE SCALE GENOMIC DNA]</scope>
    <source>
        <strain evidence="3">DSM 26894</strain>
    </source>
</reference>
<keyword evidence="2" id="KW-0413">Isomerase</keyword>
<dbReference type="RefSeq" id="WP_218124892.1">
    <property type="nucleotide sequence ID" value="NZ_FNCL01000009.1"/>
</dbReference>
<evidence type="ECO:0000259" key="1">
    <source>
        <dbReference type="Pfam" id="PF01261"/>
    </source>
</evidence>
<dbReference type="InterPro" id="IPR050312">
    <property type="entry name" value="IolE/XylAMocC-like"/>
</dbReference>
<dbReference type="InterPro" id="IPR036237">
    <property type="entry name" value="Xyl_isomerase-like_sf"/>
</dbReference>
<protein>
    <submittedName>
        <fullName evidence="2">Sugar phosphate isomerase/epimerase</fullName>
    </submittedName>
</protein>
<dbReference type="Pfam" id="PF01261">
    <property type="entry name" value="AP_endonuc_2"/>
    <property type="match status" value="1"/>
</dbReference>
<dbReference type="SUPFAM" id="SSF51658">
    <property type="entry name" value="Xylose isomerase-like"/>
    <property type="match status" value="1"/>
</dbReference>
<evidence type="ECO:0000313" key="3">
    <source>
        <dbReference type="Proteomes" id="UP000199392"/>
    </source>
</evidence>
<dbReference type="AlphaFoldDB" id="A0A1I6UJW8"/>
<dbReference type="Gene3D" id="3.20.20.150">
    <property type="entry name" value="Divalent-metal-dependent TIM barrel enzymes"/>
    <property type="match status" value="1"/>
</dbReference>
<keyword evidence="3" id="KW-1185">Reference proteome</keyword>
<dbReference type="InterPro" id="IPR013022">
    <property type="entry name" value="Xyl_isomerase-like_TIM-brl"/>
</dbReference>
<organism evidence="2 3">
    <name type="scientific">Alloyangia pacifica</name>
    <dbReference type="NCBI Taxonomy" id="311180"/>
    <lineage>
        <taxon>Bacteria</taxon>
        <taxon>Pseudomonadati</taxon>
        <taxon>Pseudomonadota</taxon>
        <taxon>Alphaproteobacteria</taxon>
        <taxon>Rhodobacterales</taxon>
        <taxon>Roseobacteraceae</taxon>
        <taxon>Alloyangia</taxon>
    </lineage>
</organism>
<accession>A0A1I6UJW8</accession>
<evidence type="ECO:0000313" key="2">
    <source>
        <dbReference type="EMBL" id="SFT01723.1"/>
    </source>
</evidence>
<gene>
    <name evidence="2" type="ORF">SAMN04488050_10897</name>
</gene>
<feature type="domain" description="Xylose isomerase-like TIM barrel" evidence="1">
    <location>
        <begin position="29"/>
        <end position="267"/>
    </location>
</feature>
<proteinExistence type="predicted"/>
<sequence>MACDFKLGCQTFTWEMLGPRWTGGPDDLLRAIAAAGYTGIEITDKMIGHYMGDAGAFAAALERNALTLVAYAVASPSGYCGADQVAADVARIAETARFVARFPGALISMGSATVMSPGERAEKYDIAAQVYTESFAVAAEQGVPLAVHPSSHHDTLIYDEADYAAIFERMDPRVGWVPDTGHILRGGQSVGDAMSRWRERIRYVHLKDVDAAGDWAMLGQGVVDVPEVARLAAAAPGFNGWLVLEEESEEAGRDPAAAVATNHAALRDTLAAEAAQ</sequence>
<dbReference type="GO" id="GO:0016853">
    <property type="term" value="F:isomerase activity"/>
    <property type="evidence" value="ECO:0007669"/>
    <property type="project" value="UniProtKB-KW"/>
</dbReference>
<dbReference type="STRING" id="311180.SAMN04488050_10897"/>
<dbReference type="PANTHER" id="PTHR12110">
    <property type="entry name" value="HYDROXYPYRUVATE ISOMERASE"/>
    <property type="match status" value="1"/>
</dbReference>
<name>A0A1I6UJW8_9RHOB</name>
<dbReference type="Proteomes" id="UP000199392">
    <property type="component" value="Unassembled WGS sequence"/>
</dbReference>
<dbReference type="PANTHER" id="PTHR12110:SF41">
    <property type="entry name" value="INOSOSE DEHYDRATASE"/>
    <property type="match status" value="1"/>
</dbReference>